<dbReference type="GO" id="GO:0045333">
    <property type="term" value="P:cellular respiration"/>
    <property type="evidence" value="ECO:0007669"/>
    <property type="project" value="InterPro"/>
</dbReference>
<proteinExistence type="inferred from homology"/>
<dbReference type="Ensembl" id="ENSJHYT00000003426.1">
    <property type="protein sequence ID" value="ENSJHYP00000002781.1"/>
    <property type="gene ID" value="ENSJHYG00000002314.1"/>
</dbReference>
<evidence type="ECO:0000256" key="4">
    <source>
        <dbReference type="SAM" id="MobiDB-lite"/>
    </source>
</evidence>
<dbReference type="AlphaFoldDB" id="A0A8C5IFF0"/>
<reference evidence="6" key="1">
    <citation type="submission" date="2025-08" db="UniProtKB">
        <authorList>
            <consortium name="Ensembl"/>
        </authorList>
    </citation>
    <scope>IDENTIFICATION</scope>
</reference>
<dbReference type="GO" id="GO:0048039">
    <property type="term" value="F:ubiquinone binding"/>
    <property type="evidence" value="ECO:0007669"/>
    <property type="project" value="InterPro"/>
</dbReference>
<feature type="domain" description="Coenzyme Q-binding protein COQ10 START" evidence="5">
    <location>
        <begin position="2"/>
        <end position="60"/>
    </location>
</feature>
<sequence>MQEMYDVVANVEDYKNFVPWCKKSVVVSRRQGHLKAQLEVGFPPVLERYTSIVTLVRPHLVKVSSGEAGEGSGETLRELGREGRRIRGEFSPLMGEQGWDLLPGTAGGEGAVPGSGWTRKRISSWKMWSSFGTAWRERGAGGEFSPHESLMGEWGWDLLPGTAPGSSRAGSGWTPGGIKGGQALELPGTGDSERNFHPRVRICSQGRGSGWTPRKFPPGKGGGTAWRTGSEGDFHPTSPWWESRVGICSQGIPRVRGNSPRFLQERVRMDIRRNKRWSGFGTAWRTGGSGGNFHPKTP</sequence>
<comment type="function">
    <text evidence="3">Required for the function of coenzyme Q in the respiratory chain. May serve as a chaperone or may be involved in the transport of Q6 from its site of synthesis to the catalytic sites of the respiratory complexes.</text>
</comment>
<evidence type="ECO:0000256" key="3">
    <source>
        <dbReference type="ARBA" id="ARBA00024947"/>
    </source>
</evidence>
<evidence type="ECO:0000259" key="5">
    <source>
        <dbReference type="Pfam" id="PF03364"/>
    </source>
</evidence>
<protein>
    <recommendedName>
        <fullName evidence="5">Coenzyme Q-binding protein COQ10 START domain-containing protein</fullName>
    </recommendedName>
</protein>
<dbReference type="InterPro" id="IPR005031">
    <property type="entry name" value="COQ10_START"/>
</dbReference>
<dbReference type="GO" id="GO:0005739">
    <property type="term" value="C:mitochondrion"/>
    <property type="evidence" value="ECO:0007669"/>
    <property type="project" value="TreeGrafter"/>
</dbReference>
<dbReference type="Pfam" id="PF03364">
    <property type="entry name" value="Polyketide_cyc"/>
    <property type="match status" value="1"/>
</dbReference>
<evidence type="ECO:0000313" key="6">
    <source>
        <dbReference type="Ensembl" id="ENSJHYP00000002781.1"/>
    </source>
</evidence>
<accession>A0A8C5IFF0</accession>
<dbReference type="Gene3D" id="3.30.530.20">
    <property type="match status" value="1"/>
</dbReference>
<keyword evidence="7" id="KW-1185">Reference proteome</keyword>
<dbReference type="InterPro" id="IPR023393">
    <property type="entry name" value="START-like_dom_sf"/>
</dbReference>
<comment type="similarity">
    <text evidence="1">Belongs to the COQ10 family.</text>
</comment>
<dbReference type="InterPro" id="IPR044996">
    <property type="entry name" value="COQ10-like"/>
</dbReference>
<organism evidence="6 7">
    <name type="scientific">Junco hyemalis</name>
    <name type="common">Dark-eyed junco</name>
    <dbReference type="NCBI Taxonomy" id="40217"/>
    <lineage>
        <taxon>Eukaryota</taxon>
        <taxon>Metazoa</taxon>
        <taxon>Chordata</taxon>
        <taxon>Craniata</taxon>
        <taxon>Vertebrata</taxon>
        <taxon>Euteleostomi</taxon>
        <taxon>Archelosauria</taxon>
        <taxon>Archosauria</taxon>
        <taxon>Dinosauria</taxon>
        <taxon>Saurischia</taxon>
        <taxon>Theropoda</taxon>
        <taxon>Coelurosauria</taxon>
        <taxon>Aves</taxon>
        <taxon>Neognathae</taxon>
        <taxon>Neoaves</taxon>
        <taxon>Telluraves</taxon>
        <taxon>Australaves</taxon>
        <taxon>Passeriformes</taxon>
        <taxon>Passerellidae</taxon>
        <taxon>Junco</taxon>
    </lineage>
</organism>
<evidence type="ECO:0000313" key="7">
    <source>
        <dbReference type="Proteomes" id="UP000694408"/>
    </source>
</evidence>
<comment type="subunit">
    <text evidence="2">Interacts with coenzyme Q.</text>
</comment>
<feature type="region of interest" description="Disordered" evidence="4">
    <location>
        <begin position="203"/>
        <end position="232"/>
    </location>
</feature>
<dbReference type="PANTHER" id="PTHR12901:SF10">
    <property type="entry name" value="COENZYME Q-BINDING PROTEIN COQ10, MITOCHONDRIAL"/>
    <property type="match status" value="1"/>
</dbReference>
<evidence type="ECO:0000256" key="2">
    <source>
        <dbReference type="ARBA" id="ARBA00011814"/>
    </source>
</evidence>
<dbReference type="Proteomes" id="UP000694408">
    <property type="component" value="Unplaced"/>
</dbReference>
<evidence type="ECO:0000256" key="1">
    <source>
        <dbReference type="ARBA" id="ARBA00006885"/>
    </source>
</evidence>
<name>A0A8C5IFF0_JUNHY</name>
<dbReference type="PANTHER" id="PTHR12901">
    <property type="entry name" value="SPERM PROTEIN HOMOLOG"/>
    <property type="match status" value="1"/>
</dbReference>
<reference evidence="6" key="2">
    <citation type="submission" date="2025-09" db="UniProtKB">
        <authorList>
            <consortium name="Ensembl"/>
        </authorList>
    </citation>
    <scope>IDENTIFICATION</scope>
</reference>
<dbReference type="SUPFAM" id="SSF55961">
    <property type="entry name" value="Bet v1-like"/>
    <property type="match status" value="1"/>
</dbReference>